<dbReference type="InterPro" id="IPR001900">
    <property type="entry name" value="RNase_II/R"/>
</dbReference>
<feature type="region of interest" description="Disordered" evidence="1">
    <location>
        <begin position="178"/>
        <end position="313"/>
    </location>
</feature>
<dbReference type="Gene3D" id="2.40.50.140">
    <property type="entry name" value="Nucleic acid-binding proteins"/>
    <property type="match status" value="1"/>
</dbReference>
<dbReference type="InterPro" id="IPR041093">
    <property type="entry name" value="Dis3l2-like_C"/>
</dbReference>
<dbReference type="PANTHER" id="PTHR23355:SF9">
    <property type="entry name" value="DIS3-LIKE EXONUCLEASE 2"/>
    <property type="match status" value="1"/>
</dbReference>
<feature type="compositionally biased region" description="Gly residues" evidence="1">
    <location>
        <begin position="436"/>
        <end position="447"/>
    </location>
</feature>
<feature type="compositionally biased region" description="Low complexity" evidence="1">
    <location>
        <begin position="29"/>
        <end position="42"/>
    </location>
</feature>
<dbReference type="InterPro" id="IPR041505">
    <property type="entry name" value="Dis3_CSD2"/>
</dbReference>
<feature type="compositionally biased region" description="Low complexity" evidence="1">
    <location>
        <begin position="96"/>
        <end position="110"/>
    </location>
</feature>
<dbReference type="Pfam" id="PF00773">
    <property type="entry name" value="RNB"/>
    <property type="match status" value="1"/>
</dbReference>
<feature type="region of interest" description="Disordered" evidence="1">
    <location>
        <begin position="628"/>
        <end position="667"/>
    </location>
</feature>
<feature type="compositionally biased region" description="Low complexity" evidence="1">
    <location>
        <begin position="423"/>
        <end position="435"/>
    </location>
</feature>
<feature type="region of interest" description="Disordered" evidence="1">
    <location>
        <begin position="532"/>
        <end position="578"/>
    </location>
</feature>
<dbReference type="InterPro" id="IPR050180">
    <property type="entry name" value="RNR_Ribonuclease"/>
</dbReference>
<keyword evidence="4" id="KW-1185">Reference proteome</keyword>
<feature type="compositionally biased region" description="Low complexity" evidence="1">
    <location>
        <begin position="141"/>
        <end position="159"/>
    </location>
</feature>
<dbReference type="Pfam" id="PF17849">
    <property type="entry name" value="OB_Dis3"/>
    <property type="match status" value="1"/>
</dbReference>
<reference evidence="3 4" key="1">
    <citation type="journal article" date="2020" name="Elife">
        <title>Loss of centromere function drives karyotype evolution in closely related Malassezia species.</title>
        <authorList>
            <person name="Sankaranarayanan S.R."/>
            <person name="Ianiri G."/>
            <person name="Coelho M.A."/>
            <person name="Reza M.H."/>
            <person name="Thimmappa B.C."/>
            <person name="Ganguly P."/>
            <person name="Vadnala R.N."/>
            <person name="Sun S."/>
            <person name="Siddharthan R."/>
            <person name="Tellgren-Roth C."/>
            <person name="Dawson T.L."/>
            <person name="Heitman J."/>
            <person name="Sanyal K."/>
        </authorList>
    </citation>
    <scope>NUCLEOTIDE SEQUENCE [LARGE SCALE GENOMIC DNA]</scope>
    <source>
        <strain evidence="3">CBS14141</strain>
    </source>
</reference>
<protein>
    <submittedName>
        <fullName evidence="3">Translational repressor</fullName>
    </submittedName>
</protein>
<dbReference type="Proteomes" id="UP000818624">
    <property type="component" value="Chromosome 6"/>
</dbReference>
<gene>
    <name evidence="3" type="primary">SSD1</name>
    <name evidence="3" type="ORF">GLX27_004294</name>
</gene>
<proteinExistence type="predicted"/>
<feature type="domain" description="RNB" evidence="2">
    <location>
        <begin position="799"/>
        <end position="1118"/>
    </location>
</feature>
<sequence length="1256" mass="129414">MSDSASDGPPHVPSMREHAERANRIASSQEQLLHAQLQQLGLDTGDDASLEPTPDALLPPPHTDEPGAWGAPHWGPASLAGASPWGPPPPPPPPARTSSAAAPAPLASMPYHRRGASDLGGFRFPSSQPSQRGMPPDAAHARSPSSYASSPLAAPASAAVEQQRQAIQHQIEELQRQQQQLLRQQQLMHTSPQAAPPLGTFHEELRGGTRAASAPHHRRIQSQSATSMPPSALVSPLEANRWPSHAPFANDARGMRANANFSFPPRRTPSDKPAGSGGGGGGGAGGARGAEGAAPRSPQTPARHAGHTRHASYQLASELSPEYLIAAGGMLSGSALALAGVTGGGGGGGAPGNGVGDLADGFADTPAHRRHPHARSTSLSSVPASAAAAAAAGGDVMANLGQAQAQLAALHRSRQQAGPGTHARSASYSGARSASHGGGGSGPAGAPGGGAPRKALFGSYLPQSSLAPLLLTGKLVVGVLRVNKRNRSDAWVTTEVLDQDIFISGSKDRNRALEGDLVAVELLDPHEVWQTKRDKVDKKKRKEEHAAHQRTPSSAGAPATGATGAPGGRRLDKARDDAEVEGAQLKLIEDEEESDAAPPALAGHVVAIVERVAGQLFPGTLALLRPSSVATKEKQAQQAQHPPPAPPSAPTGAGAHDDDREAAPRPKIVWFRPSDKRVPLIAIPADQAPADFWDEARQEQYGHTLFLACIKRWPITSLHPFGTLVDTLGPIGDLHAEREALVRSHCGALATDFPEAARKAAPAPNWSVPSSEYARATFGATAQAGAAGAAPGACVFAVARDDDAPVHIALSVEALDDGAAAIGVHVADAAYFVRPNTALDREAKRRAEAAALVGHTYPMVPGGVAHAAAFAPGADRLAVSTVVVVSPDNEVRDVRITRSVVRAATVLTPAALATELAAPSALPAAAAPRLAALAHTLRARRAAAGAIDLAEPTLHVALRRDGYPAHAAAHPSHSEAAACVHELVVHANTAAALRVAAAHPTSALLVRADAPSEKALHTLHTQLAALGTREAAAALAAPLTPATLPLVLAALPPHARAVADALTAKALPAPRFFCTGMVDVSKFAHRWLPAAVYTEAAAPLAQYAQLCVQRQLLAALGEERAAPELDADAAAKLAQQANARHKAVCTAEEQSAHLYLCALLARDGAQRHTATVMGVGEAHVDVLVAALAVEKRVHLDQLPVRVAAARAPHAVSLTWDATHATQTLAPLTDVAVDVHADMDKSPPVLTVSLVAPPAAT</sequence>
<evidence type="ECO:0000259" key="2">
    <source>
        <dbReference type="SMART" id="SM00955"/>
    </source>
</evidence>
<dbReference type="PANTHER" id="PTHR23355">
    <property type="entry name" value="RIBONUCLEASE"/>
    <property type="match status" value="1"/>
</dbReference>
<evidence type="ECO:0000313" key="3">
    <source>
        <dbReference type="EMBL" id="WFD49610.1"/>
    </source>
</evidence>
<feature type="compositionally biased region" description="Low complexity" evidence="1">
    <location>
        <begin position="551"/>
        <end position="563"/>
    </location>
</feature>
<feature type="compositionally biased region" description="Pro residues" evidence="1">
    <location>
        <begin position="85"/>
        <end position="95"/>
    </location>
</feature>
<evidence type="ECO:0000256" key="1">
    <source>
        <dbReference type="SAM" id="MobiDB-lite"/>
    </source>
</evidence>
<feature type="compositionally biased region" description="Basic and acidic residues" evidence="1">
    <location>
        <begin position="14"/>
        <end position="23"/>
    </location>
</feature>
<dbReference type="InterPro" id="IPR012340">
    <property type="entry name" value="NA-bd_OB-fold"/>
</dbReference>
<evidence type="ECO:0000313" key="4">
    <source>
        <dbReference type="Proteomes" id="UP000818624"/>
    </source>
</evidence>
<feature type="region of interest" description="Disordered" evidence="1">
    <location>
        <begin position="1"/>
        <end position="165"/>
    </location>
</feature>
<dbReference type="Pfam" id="PF17877">
    <property type="entry name" value="Dis3l2_C_term"/>
    <property type="match status" value="1"/>
</dbReference>
<feature type="region of interest" description="Disordered" evidence="1">
    <location>
        <begin position="407"/>
        <end position="447"/>
    </location>
</feature>
<organism evidence="3 4">
    <name type="scientific">Malassezia furfur</name>
    <name type="common">Pityriasis versicolor infection agent</name>
    <name type="synonym">Pityrosporum furfur</name>
    <dbReference type="NCBI Taxonomy" id="55194"/>
    <lineage>
        <taxon>Eukaryota</taxon>
        <taxon>Fungi</taxon>
        <taxon>Dikarya</taxon>
        <taxon>Basidiomycota</taxon>
        <taxon>Ustilaginomycotina</taxon>
        <taxon>Malasseziomycetes</taxon>
        <taxon>Malasseziales</taxon>
        <taxon>Malasseziaceae</taxon>
        <taxon>Malassezia</taxon>
    </lineage>
</organism>
<feature type="compositionally biased region" description="Gly residues" evidence="1">
    <location>
        <begin position="275"/>
        <end position="289"/>
    </location>
</feature>
<feature type="compositionally biased region" description="Basic and acidic residues" evidence="1">
    <location>
        <begin position="532"/>
        <end position="547"/>
    </location>
</feature>
<dbReference type="Gene3D" id="2.40.50.700">
    <property type="match status" value="1"/>
</dbReference>
<dbReference type="SMART" id="SM00955">
    <property type="entry name" value="RNB"/>
    <property type="match status" value="1"/>
</dbReference>
<dbReference type="EMBL" id="CP046239">
    <property type="protein sequence ID" value="WFD49610.1"/>
    <property type="molecule type" value="Genomic_DNA"/>
</dbReference>
<accession>A0ABY8F099</accession>
<feature type="compositionally biased region" description="Basic and acidic residues" evidence="1">
    <location>
        <begin position="655"/>
        <end position="664"/>
    </location>
</feature>
<dbReference type="SUPFAM" id="SSF50249">
    <property type="entry name" value="Nucleic acid-binding proteins"/>
    <property type="match status" value="2"/>
</dbReference>
<feature type="compositionally biased region" description="Low complexity" evidence="1">
    <location>
        <begin position="178"/>
        <end position="187"/>
    </location>
</feature>
<name>A0ABY8F099_MALFU</name>
<dbReference type="Gene3D" id="2.40.50.690">
    <property type="match status" value="1"/>
</dbReference>